<feature type="domain" description="UspA" evidence="2">
    <location>
        <begin position="2"/>
        <end position="142"/>
    </location>
</feature>
<protein>
    <submittedName>
        <fullName evidence="3">Universal stress protein</fullName>
    </submittedName>
</protein>
<dbReference type="Gene3D" id="3.40.50.620">
    <property type="entry name" value="HUPs"/>
    <property type="match status" value="1"/>
</dbReference>
<comment type="similarity">
    <text evidence="1">Belongs to the universal stress protein A family.</text>
</comment>
<gene>
    <name evidence="3" type="ORF">ENV35_06865</name>
</gene>
<evidence type="ECO:0000313" key="3">
    <source>
        <dbReference type="EMBL" id="HGB31578.1"/>
    </source>
</evidence>
<sequence>MKILVPIDGSKNSMEAVKIALKYAKATKTDIYLMTVIPFISGLDLELSASARESIENSMKSRGEEILKEAQNILSAEGVTANTIISSAISAADEIINFAEKEKVDLIIIGSRGVGGVATRFLMGSVASKVVSHAPCSVYVVKV</sequence>
<dbReference type="InterPro" id="IPR014729">
    <property type="entry name" value="Rossmann-like_a/b/a_fold"/>
</dbReference>
<name>A0A7C3SNY1_9BACT</name>
<dbReference type="EMBL" id="DTGA01000178">
    <property type="protein sequence ID" value="HGB31578.1"/>
    <property type="molecule type" value="Genomic_DNA"/>
</dbReference>
<dbReference type="AlphaFoldDB" id="A0A7C3SNY1"/>
<organism evidence="3">
    <name type="scientific">Dictyoglomus turgidum</name>
    <dbReference type="NCBI Taxonomy" id="513050"/>
    <lineage>
        <taxon>Bacteria</taxon>
        <taxon>Pseudomonadati</taxon>
        <taxon>Dictyoglomota</taxon>
        <taxon>Dictyoglomia</taxon>
        <taxon>Dictyoglomales</taxon>
        <taxon>Dictyoglomaceae</taxon>
        <taxon>Dictyoglomus</taxon>
    </lineage>
</organism>
<dbReference type="InterPro" id="IPR006016">
    <property type="entry name" value="UspA"/>
</dbReference>
<comment type="caution">
    <text evidence="3">The sequence shown here is derived from an EMBL/GenBank/DDBJ whole genome shotgun (WGS) entry which is preliminary data.</text>
</comment>
<accession>A0A7C3SNY1</accession>
<dbReference type="CDD" id="cd00293">
    <property type="entry name" value="USP-like"/>
    <property type="match status" value="1"/>
</dbReference>
<dbReference type="PANTHER" id="PTHR46268">
    <property type="entry name" value="STRESS RESPONSE PROTEIN NHAX"/>
    <property type="match status" value="1"/>
</dbReference>
<reference evidence="3" key="1">
    <citation type="journal article" date="2020" name="mSystems">
        <title>Genome- and Community-Level Interaction Insights into Carbon Utilization and Element Cycling Functions of Hydrothermarchaeota in Hydrothermal Sediment.</title>
        <authorList>
            <person name="Zhou Z."/>
            <person name="Liu Y."/>
            <person name="Xu W."/>
            <person name="Pan J."/>
            <person name="Luo Z.H."/>
            <person name="Li M."/>
        </authorList>
    </citation>
    <scope>NUCLEOTIDE SEQUENCE [LARGE SCALE GENOMIC DNA]</scope>
    <source>
        <strain evidence="3">SpSt-751</strain>
    </source>
</reference>
<evidence type="ECO:0000256" key="1">
    <source>
        <dbReference type="ARBA" id="ARBA00008791"/>
    </source>
</evidence>
<dbReference type="SUPFAM" id="SSF52402">
    <property type="entry name" value="Adenine nucleotide alpha hydrolases-like"/>
    <property type="match status" value="1"/>
</dbReference>
<dbReference type="Pfam" id="PF00582">
    <property type="entry name" value="Usp"/>
    <property type="match status" value="1"/>
</dbReference>
<proteinExistence type="inferred from homology"/>
<evidence type="ECO:0000259" key="2">
    <source>
        <dbReference type="Pfam" id="PF00582"/>
    </source>
</evidence>
<dbReference type="PANTHER" id="PTHR46268:SF6">
    <property type="entry name" value="UNIVERSAL STRESS PROTEIN UP12"/>
    <property type="match status" value="1"/>
</dbReference>